<proteinExistence type="predicted"/>
<feature type="compositionally biased region" description="Basic and acidic residues" evidence="1">
    <location>
        <begin position="269"/>
        <end position="299"/>
    </location>
</feature>
<feature type="compositionally biased region" description="Basic and acidic residues" evidence="1">
    <location>
        <begin position="387"/>
        <end position="397"/>
    </location>
</feature>
<reference evidence="2" key="2">
    <citation type="submission" date="2023-06" db="EMBL/GenBank/DDBJ databases">
        <authorList>
            <consortium name="Lawrence Berkeley National Laboratory"/>
            <person name="Haridas S."/>
            <person name="Hensen N."/>
            <person name="Bonometti L."/>
            <person name="Westerberg I."/>
            <person name="Brannstrom I.O."/>
            <person name="Guillou S."/>
            <person name="Cros-Aarteil S."/>
            <person name="Calhoun S."/>
            <person name="Kuo A."/>
            <person name="Mondo S."/>
            <person name="Pangilinan J."/>
            <person name="Riley R."/>
            <person name="Labutti K."/>
            <person name="Andreopoulos B."/>
            <person name="Lipzen A."/>
            <person name="Chen C."/>
            <person name="Yanf M."/>
            <person name="Daum C."/>
            <person name="Ng V."/>
            <person name="Clum A."/>
            <person name="Steindorff A."/>
            <person name="Ohm R."/>
            <person name="Martin F."/>
            <person name="Silar P."/>
            <person name="Natvig D."/>
            <person name="Lalanne C."/>
            <person name="Gautier V."/>
            <person name="Ament-Velasquez S.L."/>
            <person name="Kruys A."/>
            <person name="Hutchinson M.I."/>
            <person name="Powell A.J."/>
            <person name="Barry K."/>
            <person name="Miller A.N."/>
            <person name="Grigoriev I.V."/>
            <person name="Debuchy R."/>
            <person name="Gladieux P."/>
            <person name="Thoren M.H."/>
            <person name="Johannesson H."/>
        </authorList>
    </citation>
    <scope>NUCLEOTIDE SEQUENCE</scope>
    <source>
        <strain evidence="2">CBS 118394</strain>
    </source>
</reference>
<evidence type="ECO:0000313" key="2">
    <source>
        <dbReference type="EMBL" id="KAK3322727.1"/>
    </source>
</evidence>
<feature type="compositionally biased region" description="Basic and acidic residues" evidence="1">
    <location>
        <begin position="111"/>
        <end position="120"/>
    </location>
</feature>
<feature type="compositionally biased region" description="Basic and acidic residues" evidence="1">
    <location>
        <begin position="322"/>
        <end position="348"/>
    </location>
</feature>
<reference evidence="2" key="1">
    <citation type="journal article" date="2023" name="Mol. Phylogenet. Evol.">
        <title>Genome-scale phylogeny and comparative genomics of the fungal order Sordariales.</title>
        <authorList>
            <person name="Hensen N."/>
            <person name="Bonometti L."/>
            <person name="Westerberg I."/>
            <person name="Brannstrom I.O."/>
            <person name="Guillou S."/>
            <person name="Cros-Aarteil S."/>
            <person name="Calhoun S."/>
            <person name="Haridas S."/>
            <person name="Kuo A."/>
            <person name="Mondo S."/>
            <person name="Pangilinan J."/>
            <person name="Riley R."/>
            <person name="LaButti K."/>
            <person name="Andreopoulos B."/>
            <person name="Lipzen A."/>
            <person name="Chen C."/>
            <person name="Yan M."/>
            <person name="Daum C."/>
            <person name="Ng V."/>
            <person name="Clum A."/>
            <person name="Steindorff A."/>
            <person name="Ohm R.A."/>
            <person name="Martin F."/>
            <person name="Silar P."/>
            <person name="Natvig D.O."/>
            <person name="Lalanne C."/>
            <person name="Gautier V."/>
            <person name="Ament-Velasquez S.L."/>
            <person name="Kruys A."/>
            <person name="Hutchinson M.I."/>
            <person name="Powell A.J."/>
            <person name="Barry K."/>
            <person name="Miller A.N."/>
            <person name="Grigoriev I.V."/>
            <person name="Debuchy R."/>
            <person name="Gladieux P."/>
            <person name="Hiltunen Thoren M."/>
            <person name="Johannesson H."/>
        </authorList>
    </citation>
    <scope>NUCLEOTIDE SEQUENCE</scope>
    <source>
        <strain evidence="2">CBS 118394</strain>
    </source>
</reference>
<feature type="compositionally biased region" description="Basic and acidic residues" evidence="1">
    <location>
        <begin position="168"/>
        <end position="205"/>
    </location>
</feature>
<keyword evidence="3" id="KW-1185">Reference proteome</keyword>
<feature type="compositionally biased region" description="Basic and acidic residues" evidence="1">
    <location>
        <begin position="360"/>
        <end position="372"/>
    </location>
</feature>
<evidence type="ECO:0000256" key="1">
    <source>
        <dbReference type="SAM" id="MobiDB-lite"/>
    </source>
</evidence>
<evidence type="ECO:0000313" key="3">
    <source>
        <dbReference type="Proteomes" id="UP001283341"/>
    </source>
</evidence>
<comment type="caution">
    <text evidence="2">The sequence shown here is derived from an EMBL/GenBank/DDBJ whole genome shotgun (WGS) entry which is preliminary data.</text>
</comment>
<sequence length="406" mass="48468">MCHKTFYTNIYPNGQVIESMKPDYCKEYRKTGVCSHVTKDYVKEPRRHAFNPLNLDKINTDVSKSVADRLPTPYTHVPPSPRHSSPHRDEPGVYINGTKVAELAKPRRRRESRDDYDYRRRSSMFVDVDPRDRDEDRHDRRSTRYQDREPPSPKMKRSSTMPKYVVVEQEKPRRSRRDDDREEVAKDYIRRSRSSRERSRERDTSPSRGLYYRKHAADGYVIVDDDKERRQLRREHRRSTADYVKGDERAVYSTAARKYTPHRSSTIIHRSDGSTLDTRDTSPKKQVQFDKKVRVKREPDEDEDDVRARRERHNARIASRPKPSDPDRDPRLKSILKGSDRHVEELRRQLKSLKLPQGQSDDRDRGRSREPQDLDDEQMERLRRRLGRGDEERDDRSKRSKVWYLP</sequence>
<dbReference type="EMBL" id="JAUEDM010000003">
    <property type="protein sequence ID" value="KAK3322727.1"/>
    <property type="molecule type" value="Genomic_DNA"/>
</dbReference>
<protein>
    <submittedName>
        <fullName evidence="2">Uncharacterized protein</fullName>
    </submittedName>
</protein>
<accession>A0AAE0M810</accession>
<feature type="compositionally biased region" description="Basic and acidic residues" evidence="1">
    <location>
        <begin position="128"/>
        <end position="151"/>
    </location>
</feature>
<gene>
    <name evidence="2" type="ORF">B0H66DRAFT_213618</name>
</gene>
<feature type="region of interest" description="Disordered" evidence="1">
    <location>
        <begin position="69"/>
        <end position="212"/>
    </location>
</feature>
<dbReference type="Proteomes" id="UP001283341">
    <property type="component" value="Unassembled WGS sequence"/>
</dbReference>
<feature type="region of interest" description="Disordered" evidence="1">
    <location>
        <begin position="256"/>
        <end position="406"/>
    </location>
</feature>
<organism evidence="2 3">
    <name type="scientific">Apodospora peruviana</name>
    <dbReference type="NCBI Taxonomy" id="516989"/>
    <lineage>
        <taxon>Eukaryota</taxon>
        <taxon>Fungi</taxon>
        <taxon>Dikarya</taxon>
        <taxon>Ascomycota</taxon>
        <taxon>Pezizomycotina</taxon>
        <taxon>Sordariomycetes</taxon>
        <taxon>Sordariomycetidae</taxon>
        <taxon>Sordariales</taxon>
        <taxon>Lasiosphaeriaceae</taxon>
        <taxon>Apodospora</taxon>
    </lineage>
</organism>
<dbReference type="AlphaFoldDB" id="A0AAE0M810"/>
<name>A0AAE0M810_9PEZI</name>